<dbReference type="EMBL" id="MVHS01000014">
    <property type="protein sequence ID" value="ORA71331.1"/>
    <property type="molecule type" value="Genomic_DNA"/>
</dbReference>
<dbReference type="OrthoDB" id="4761217at2"/>
<dbReference type="STRING" id="444597.BST26_08445"/>
<gene>
    <name evidence="1" type="ORF">BST26_08445</name>
</gene>
<organism evidence="1 2">
    <name type="scientific">Mycolicibacterium insubricum</name>
    <dbReference type="NCBI Taxonomy" id="444597"/>
    <lineage>
        <taxon>Bacteria</taxon>
        <taxon>Bacillati</taxon>
        <taxon>Actinomycetota</taxon>
        <taxon>Actinomycetes</taxon>
        <taxon>Mycobacteriales</taxon>
        <taxon>Mycobacteriaceae</taxon>
        <taxon>Mycolicibacterium</taxon>
    </lineage>
</organism>
<proteinExistence type="predicted"/>
<protein>
    <submittedName>
        <fullName evidence="1">Fatty-acid--CoA ligase</fullName>
    </submittedName>
</protein>
<comment type="caution">
    <text evidence="1">The sequence shown here is derived from an EMBL/GenBank/DDBJ whole genome shotgun (WGS) entry which is preliminary data.</text>
</comment>
<reference evidence="1 2" key="1">
    <citation type="submission" date="2016-12" db="EMBL/GenBank/DDBJ databases">
        <title>The new phylogeny of genus Mycobacterium.</title>
        <authorList>
            <person name="Tortoli E."/>
            <person name="Trovato A."/>
            <person name="Cirillo D.M."/>
        </authorList>
    </citation>
    <scope>NUCLEOTIDE SEQUENCE [LARGE SCALE GENOMIC DNA]</scope>
    <source>
        <strain evidence="1 2">DSM 45130</strain>
    </source>
</reference>
<sequence>MPFSDVYRHSLVLASDFRIPDPDRVRPLLVRNRDRLVDLGAHHAMVYRSIRDPGRVLVMLGVRSREPITELLRSGVFHEWFDAVGITDFPAVFAGEILARFDFTEHREPDPGGHAVIAAMASVDDVGWLTARIRASSAEFAGAGIRKVWVFGAFDDPGEVLILQEADDEASARAWVRRHDPAADWMSEAGTGVYPSLFVGEYVGVVEVS</sequence>
<dbReference type="Proteomes" id="UP000192801">
    <property type="component" value="Unassembled WGS sequence"/>
</dbReference>
<keyword evidence="2" id="KW-1185">Reference proteome</keyword>
<dbReference type="GO" id="GO:0016874">
    <property type="term" value="F:ligase activity"/>
    <property type="evidence" value="ECO:0007669"/>
    <property type="project" value="UniProtKB-KW"/>
</dbReference>
<evidence type="ECO:0000313" key="1">
    <source>
        <dbReference type="EMBL" id="ORA71331.1"/>
    </source>
</evidence>
<keyword evidence="1" id="KW-0436">Ligase</keyword>
<evidence type="ECO:0000313" key="2">
    <source>
        <dbReference type="Proteomes" id="UP000192801"/>
    </source>
</evidence>
<dbReference type="AlphaFoldDB" id="A0A1X0DG06"/>
<name>A0A1X0DG06_9MYCO</name>
<dbReference type="RefSeq" id="WP_083030325.1">
    <property type="nucleotide sequence ID" value="NZ_AP022618.1"/>
</dbReference>
<accession>A0A1X0DG06</accession>